<dbReference type="Gene3D" id="2.10.260.10">
    <property type="match status" value="1"/>
</dbReference>
<dbReference type="SUPFAM" id="SSF89447">
    <property type="entry name" value="AbrB/MazE/MraZ-like"/>
    <property type="match status" value="1"/>
</dbReference>
<dbReference type="Pfam" id="PF04014">
    <property type="entry name" value="MazE_antitoxin"/>
    <property type="match status" value="1"/>
</dbReference>
<dbReference type="InterPro" id="IPR037914">
    <property type="entry name" value="SpoVT-AbrB_sf"/>
</dbReference>
<proteinExistence type="predicted"/>
<dbReference type="EMBL" id="CP077074">
    <property type="protein sequence ID" value="QXH39356.1"/>
    <property type="molecule type" value="Genomic_DNA"/>
</dbReference>
<keyword evidence="3" id="KW-1185">Reference proteome</keyword>
<dbReference type="InterPro" id="IPR007159">
    <property type="entry name" value="SpoVT-AbrB_dom"/>
</dbReference>
<dbReference type="GO" id="GO:0003677">
    <property type="term" value="F:DNA binding"/>
    <property type="evidence" value="ECO:0007669"/>
    <property type="project" value="UniProtKB-KW"/>
</dbReference>
<evidence type="ECO:0000313" key="2">
    <source>
        <dbReference type="EMBL" id="QXH39356.1"/>
    </source>
</evidence>
<organism evidence="2 3">
    <name type="scientific">Pseudomonas sessilinigenes</name>
    <dbReference type="NCBI Taxonomy" id="658629"/>
    <lineage>
        <taxon>Bacteria</taxon>
        <taxon>Pseudomonadati</taxon>
        <taxon>Pseudomonadota</taxon>
        <taxon>Gammaproteobacteria</taxon>
        <taxon>Pseudomonadales</taxon>
        <taxon>Pseudomonadaceae</taxon>
        <taxon>Pseudomonas</taxon>
    </lineage>
</organism>
<name>A0ABX8MMF4_9PSED</name>
<gene>
    <name evidence="2" type="ORF">KSS89_24475</name>
</gene>
<evidence type="ECO:0000259" key="1">
    <source>
        <dbReference type="Pfam" id="PF04014"/>
    </source>
</evidence>
<dbReference type="Proteomes" id="UP000693952">
    <property type="component" value="Chromosome"/>
</dbReference>
<keyword evidence="2" id="KW-0238">DNA-binding</keyword>
<accession>A0ABX8MMF4</accession>
<evidence type="ECO:0000313" key="3">
    <source>
        <dbReference type="Proteomes" id="UP000693952"/>
    </source>
</evidence>
<protein>
    <submittedName>
        <fullName evidence="2">AbrB/MazE/SpoVT family DNA-binding domain-containing protein</fullName>
    </submittedName>
</protein>
<reference evidence="2" key="1">
    <citation type="submission" date="2021-06" db="EMBL/GenBank/DDBJ databases">
        <title>Updating the genus Pseudomonas: Description of 43 new species and partition of the Pseudomonas putida group.</title>
        <authorList>
            <person name="Girard L."/>
            <person name="Lood C."/>
            <person name="Vandamme P."/>
            <person name="Rokni-Zadeh H."/>
            <person name="van Noort V."/>
            <person name="Hofte M."/>
            <person name="Lavigne R."/>
            <person name="De Mot R."/>
        </authorList>
    </citation>
    <scope>NUCLEOTIDE SEQUENCE</scope>
    <source>
        <strain evidence="2">CMR12a</strain>
    </source>
</reference>
<sequence length="62" mass="6787">MNKYERWTVKCQDTKDGSGDCIIDLPTDLLTQLGLGVGDVLTIEVVNGSIVLRPKPNDPTSR</sequence>
<feature type="domain" description="SpoVT-AbrB" evidence="1">
    <location>
        <begin position="25"/>
        <end position="58"/>
    </location>
</feature>